<accession>A0ABP7RE04</accession>
<dbReference type="Gene3D" id="3.30.565.10">
    <property type="entry name" value="Histidine kinase-like ATPase, C-terminal domain"/>
    <property type="match status" value="1"/>
</dbReference>
<organism evidence="1 2">
    <name type="scientific">Hymenobacter fastidiosus</name>
    <dbReference type="NCBI Taxonomy" id="486264"/>
    <lineage>
        <taxon>Bacteria</taxon>
        <taxon>Pseudomonadati</taxon>
        <taxon>Bacteroidota</taxon>
        <taxon>Cytophagia</taxon>
        <taxon>Cytophagales</taxon>
        <taxon>Hymenobacteraceae</taxon>
        <taxon>Hymenobacter</taxon>
    </lineage>
</organism>
<dbReference type="Proteomes" id="UP001500567">
    <property type="component" value="Unassembled WGS sequence"/>
</dbReference>
<keyword evidence="2" id="KW-1185">Reference proteome</keyword>
<dbReference type="RefSeq" id="WP_345070549.1">
    <property type="nucleotide sequence ID" value="NZ_BAABDJ010000002.1"/>
</dbReference>
<evidence type="ECO:0000313" key="2">
    <source>
        <dbReference type="Proteomes" id="UP001500567"/>
    </source>
</evidence>
<proteinExistence type="predicted"/>
<dbReference type="EMBL" id="BAABDJ010000002">
    <property type="protein sequence ID" value="GAA3996103.1"/>
    <property type="molecule type" value="Genomic_DNA"/>
</dbReference>
<gene>
    <name evidence="1" type="ORF">GCM10022408_03360</name>
</gene>
<dbReference type="InterPro" id="IPR036890">
    <property type="entry name" value="HATPase_C_sf"/>
</dbReference>
<dbReference type="SUPFAM" id="SSF55874">
    <property type="entry name" value="ATPase domain of HSP90 chaperone/DNA topoisomerase II/histidine kinase"/>
    <property type="match status" value="1"/>
</dbReference>
<evidence type="ECO:0008006" key="3">
    <source>
        <dbReference type="Google" id="ProtNLM"/>
    </source>
</evidence>
<name>A0ABP7RE04_9BACT</name>
<comment type="caution">
    <text evidence="1">The sequence shown here is derived from an EMBL/GenBank/DDBJ whole genome shotgun (WGS) entry which is preliminary data.</text>
</comment>
<sequence>MDRTAAVFDDSLRNLSTSLQRLGGVLTDVNDILSIRDQPGCYRPEPVAVAEVCDQELVTMHELLQACGAELTCQIPTMLRVPGRRAYFHSIFHNLVSNAIRYRADARPLRITL</sequence>
<evidence type="ECO:0000313" key="1">
    <source>
        <dbReference type="EMBL" id="GAA3996103.1"/>
    </source>
</evidence>
<reference evidence="2" key="1">
    <citation type="journal article" date="2019" name="Int. J. Syst. Evol. Microbiol.">
        <title>The Global Catalogue of Microorganisms (GCM) 10K type strain sequencing project: providing services to taxonomists for standard genome sequencing and annotation.</title>
        <authorList>
            <consortium name="The Broad Institute Genomics Platform"/>
            <consortium name="The Broad Institute Genome Sequencing Center for Infectious Disease"/>
            <person name="Wu L."/>
            <person name="Ma J."/>
        </authorList>
    </citation>
    <scope>NUCLEOTIDE SEQUENCE [LARGE SCALE GENOMIC DNA]</scope>
    <source>
        <strain evidence="2">JCM 17224</strain>
    </source>
</reference>
<protein>
    <recommendedName>
        <fullName evidence="3">HAMP domain-containing histidine kinase</fullName>
    </recommendedName>
</protein>